<name>A0A418N7U2_9FLAO</name>
<keyword evidence="1" id="KW-1133">Transmembrane helix</keyword>
<dbReference type="Proteomes" id="UP000284189">
    <property type="component" value="Unassembled WGS sequence"/>
</dbReference>
<proteinExistence type="predicted"/>
<accession>A0A418N7U2</accession>
<evidence type="ECO:0000313" key="5">
    <source>
        <dbReference type="Proteomes" id="UP000321528"/>
    </source>
</evidence>
<comment type="caution">
    <text evidence="2">The sequence shown here is derived from an EMBL/GenBank/DDBJ whole genome shotgun (WGS) entry which is preliminary data.</text>
</comment>
<dbReference type="AlphaFoldDB" id="A0A418N7U2"/>
<evidence type="ECO:0000313" key="3">
    <source>
        <dbReference type="EMBL" id="TXK02203.1"/>
    </source>
</evidence>
<gene>
    <name evidence="2" type="ORF">D2U88_10425</name>
    <name evidence="3" type="ORF">FQ019_10345</name>
</gene>
<dbReference type="EMBL" id="VNWL01000022">
    <property type="protein sequence ID" value="TXK02203.1"/>
    <property type="molecule type" value="Genomic_DNA"/>
</dbReference>
<evidence type="ECO:0000313" key="4">
    <source>
        <dbReference type="Proteomes" id="UP000284189"/>
    </source>
</evidence>
<dbReference type="EMBL" id="QXFJ01000023">
    <property type="protein sequence ID" value="RIV70764.1"/>
    <property type="molecule type" value="Genomic_DNA"/>
</dbReference>
<organism evidence="2 4">
    <name type="scientific">Flagellimonas aequoris</name>
    <dbReference type="NCBI Taxonomy" id="2306997"/>
    <lineage>
        <taxon>Bacteria</taxon>
        <taxon>Pseudomonadati</taxon>
        <taxon>Bacteroidota</taxon>
        <taxon>Flavobacteriia</taxon>
        <taxon>Flavobacteriales</taxon>
        <taxon>Flavobacteriaceae</taxon>
        <taxon>Flagellimonas</taxon>
    </lineage>
</organism>
<protein>
    <submittedName>
        <fullName evidence="2">Uncharacterized protein</fullName>
    </submittedName>
</protein>
<reference evidence="3 5" key="2">
    <citation type="submission" date="2019-07" db="EMBL/GenBank/DDBJ databases">
        <title>Draft genome of two Muricauda strains isolated from deep sea.</title>
        <authorList>
            <person name="Sun C."/>
        </authorList>
    </citation>
    <scope>NUCLEOTIDE SEQUENCE [LARGE SCALE GENOMIC DNA]</scope>
    <source>
        <strain evidence="3 5">NH166</strain>
    </source>
</reference>
<feature type="transmembrane region" description="Helical" evidence="1">
    <location>
        <begin position="30"/>
        <end position="49"/>
    </location>
</feature>
<dbReference type="RefSeq" id="WP_119640513.1">
    <property type="nucleotide sequence ID" value="NZ_QXFJ01000023.1"/>
</dbReference>
<sequence length="271" mass="31969">MGNSKKKKKSRQQSSIEKSRIRLFFEDSKVYFETFGAAFLSLMAIIVAYNSNKIADTQTKLLYQSLQPNFSANSYREKINDSVNEYWGTDVNKIIDIYNYGGGYYNLKISFLTQMFIIDMEKEFVKTNKYMAFDFLDSIPMQIYRQEIIGPEIKEGQIASFKCSNLRLLHKEANDLVDKYYVPKMNKDFNEKVHFLTYIKIECTDLNRNPIKNYYLIDINGIYLIDPTKIPLTEKEFSFSNTLKLPNWESKNLFLKELDSILKKRFTSQHF</sequence>
<keyword evidence="1" id="KW-0812">Transmembrane</keyword>
<evidence type="ECO:0000313" key="2">
    <source>
        <dbReference type="EMBL" id="RIV70764.1"/>
    </source>
</evidence>
<keyword evidence="5" id="KW-1185">Reference proteome</keyword>
<evidence type="ECO:0000256" key="1">
    <source>
        <dbReference type="SAM" id="Phobius"/>
    </source>
</evidence>
<reference evidence="2 4" key="1">
    <citation type="submission" date="2018-08" db="EMBL/GenBank/DDBJ databases">
        <title>Proposal of Muricauda 72 sp.nov. and Muricauda NH166 sp.nov., isolated from seawater.</title>
        <authorList>
            <person name="Cheng H."/>
            <person name="Wu Y.-H."/>
            <person name="Guo L.-L."/>
            <person name="Xu X.-W."/>
        </authorList>
    </citation>
    <scope>NUCLEOTIDE SEQUENCE [LARGE SCALE GENOMIC DNA]</scope>
    <source>
        <strain evidence="2 4">NH166</strain>
    </source>
</reference>
<dbReference type="Proteomes" id="UP000321528">
    <property type="component" value="Unassembled WGS sequence"/>
</dbReference>
<keyword evidence="1" id="KW-0472">Membrane</keyword>